<keyword evidence="1" id="KW-0862">Zinc</keyword>
<keyword evidence="1" id="KW-0479">Metal-binding</keyword>
<feature type="region of interest" description="Disordered" evidence="2">
    <location>
        <begin position="413"/>
        <end position="436"/>
    </location>
</feature>
<comment type="caution">
    <text evidence="4">The sequence shown here is derived from an EMBL/GenBank/DDBJ whole genome shotgun (WGS) entry which is preliminary data.</text>
</comment>
<name>A0A8T0HLG4_CERPU</name>
<feature type="compositionally biased region" description="Basic and acidic residues" evidence="2">
    <location>
        <begin position="414"/>
        <end position="436"/>
    </location>
</feature>
<dbReference type="AlphaFoldDB" id="A0A8T0HLG4"/>
<dbReference type="Proteomes" id="UP000822688">
    <property type="component" value="Chromosome V"/>
</dbReference>
<evidence type="ECO:0000256" key="1">
    <source>
        <dbReference type="PROSITE-ProRule" id="PRU00047"/>
    </source>
</evidence>
<dbReference type="GO" id="GO:0003676">
    <property type="term" value="F:nucleic acid binding"/>
    <property type="evidence" value="ECO:0007669"/>
    <property type="project" value="InterPro"/>
</dbReference>
<organism evidence="4 5">
    <name type="scientific">Ceratodon purpureus</name>
    <name type="common">Fire moss</name>
    <name type="synonym">Dicranum purpureum</name>
    <dbReference type="NCBI Taxonomy" id="3225"/>
    <lineage>
        <taxon>Eukaryota</taxon>
        <taxon>Viridiplantae</taxon>
        <taxon>Streptophyta</taxon>
        <taxon>Embryophyta</taxon>
        <taxon>Bryophyta</taxon>
        <taxon>Bryophytina</taxon>
        <taxon>Bryopsida</taxon>
        <taxon>Dicranidae</taxon>
        <taxon>Pseudoditrichales</taxon>
        <taxon>Ditrichaceae</taxon>
        <taxon>Ceratodon</taxon>
    </lineage>
</organism>
<evidence type="ECO:0000256" key="2">
    <source>
        <dbReference type="SAM" id="MobiDB-lite"/>
    </source>
</evidence>
<feature type="domain" description="CCHC-type" evidence="3">
    <location>
        <begin position="350"/>
        <end position="364"/>
    </location>
</feature>
<reference evidence="4" key="1">
    <citation type="submission" date="2020-06" db="EMBL/GenBank/DDBJ databases">
        <title>WGS assembly of Ceratodon purpureus strain R40.</title>
        <authorList>
            <person name="Carey S.B."/>
            <person name="Jenkins J."/>
            <person name="Shu S."/>
            <person name="Lovell J.T."/>
            <person name="Sreedasyam A."/>
            <person name="Maumus F."/>
            <person name="Tiley G.P."/>
            <person name="Fernandez-Pozo N."/>
            <person name="Barry K."/>
            <person name="Chen C."/>
            <person name="Wang M."/>
            <person name="Lipzen A."/>
            <person name="Daum C."/>
            <person name="Saski C.A."/>
            <person name="Payton A.C."/>
            <person name="Mcbreen J.C."/>
            <person name="Conrad R.E."/>
            <person name="Kollar L.M."/>
            <person name="Olsson S."/>
            <person name="Huttunen S."/>
            <person name="Landis J.B."/>
            <person name="Wickett N.J."/>
            <person name="Johnson M.G."/>
            <person name="Rensing S.A."/>
            <person name="Grimwood J."/>
            <person name="Schmutz J."/>
            <person name="Mcdaniel S.F."/>
        </authorList>
    </citation>
    <scope>NUCLEOTIDE SEQUENCE</scope>
    <source>
        <strain evidence="4">R40</strain>
    </source>
</reference>
<keyword evidence="1" id="KW-0863">Zinc-finger</keyword>
<dbReference type="GO" id="GO:0008270">
    <property type="term" value="F:zinc ion binding"/>
    <property type="evidence" value="ECO:0007669"/>
    <property type="project" value="UniProtKB-KW"/>
</dbReference>
<dbReference type="PANTHER" id="PTHR33223">
    <property type="entry name" value="CCHC-TYPE DOMAIN-CONTAINING PROTEIN"/>
    <property type="match status" value="1"/>
</dbReference>
<accession>A0A8T0HLG4</accession>
<feature type="region of interest" description="Disordered" evidence="2">
    <location>
        <begin position="229"/>
        <end position="300"/>
    </location>
</feature>
<dbReference type="EMBL" id="CM026426">
    <property type="protein sequence ID" value="KAG0571661.1"/>
    <property type="molecule type" value="Genomic_DNA"/>
</dbReference>
<dbReference type="InterPro" id="IPR036875">
    <property type="entry name" value="Znf_CCHC_sf"/>
</dbReference>
<evidence type="ECO:0000313" key="4">
    <source>
        <dbReference type="EMBL" id="KAG0571661.1"/>
    </source>
</evidence>
<evidence type="ECO:0000259" key="3">
    <source>
        <dbReference type="PROSITE" id="PS50158"/>
    </source>
</evidence>
<feature type="compositionally biased region" description="Polar residues" evidence="2">
    <location>
        <begin position="230"/>
        <end position="239"/>
    </location>
</feature>
<feature type="region of interest" description="Disordered" evidence="2">
    <location>
        <begin position="1"/>
        <end position="62"/>
    </location>
</feature>
<protein>
    <recommendedName>
        <fullName evidence="3">CCHC-type domain-containing protein</fullName>
    </recommendedName>
</protein>
<feature type="compositionally biased region" description="Low complexity" evidence="2">
    <location>
        <begin position="262"/>
        <end position="279"/>
    </location>
</feature>
<sequence>MNSNSEPEGVRRSSRKKKGDQEPEARPFVTTRGELVEDTDQEIAGTSRSGGQGGTIPPGPVAGGPVAGLPMAWTFSRLKYRKFRGDGREDVDEWLSEFNATAAANQEDKAIKLRLFHGLLKKEALQWYQEELDNVRRNWGLLSAAFRRAFREVGGEARTLGKLSKIRMEPEESVRRYGQRDRSLIHKLSFGIANSIQVEWYVAGFPDRMGFQVRQTRPQTLPEAMEAAQNYENSKQSIRQYRKAGKTSRRLRKIWRNRDSSSESSGSSSEDSSETGSSSSEEDRSRRKASGSKGYRKEKERTIVRVKEEYPSEKRMIKDLVNSIEELKVQMAEEKKARKALPTVRNNVWCTNCGKRGHYNRECPHGAPKRVQFVDEEGSVFFAEPAYEEEEVEMLPVYQVNPAYGRGRMMQPVEEPHRERTGLNYGHKDGVENPTS</sequence>
<dbReference type="InterPro" id="IPR001878">
    <property type="entry name" value="Znf_CCHC"/>
</dbReference>
<dbReference type="PANTHER" id="PTHR33223:SF6">
    <property type="entry name" value="CCHC-TYPE DOMAIN-CONTAINING PROTEIN"/>
    <property type="match status" value="1"/>
</dbReference>
<gene>
    <name evidence="4" type="ORF">KC19_VG031900</name>
</gene>
<dbReference type="Gene3D" id="4.10.60.10">
    <property type="entry name" value="Zinc finger, CCHC-type"/>
    <property type="match status" value="1"/>
</dbReference>
<dbReference type="SUPFAM" id="SSF57756">
    <property type="entry name" value="Retrovirus zinc finger-like domains"/>
    <property type="match status" value="1"/>
</dbReference>
<proteinExistence type="predicted"/>
<keyword evidence="5" id="KW-1185">Reference proteome</keyword>
<feature type="compositionally biased region" description="Basic residues" evidence="2">
    <location>
        <begin position="240"/>
        <end position="255"/>
    </location>
</feature>
<evidence type="ECO:0000313" key="5">
    <source>
        <dbReference type="Proteomes" id="UP000822688"/>
    </source>
</evidence>
<dbReference type="PROSITE" id="PS50158">
    <property type="entry name" value="ZF_CCHC"/>
    <property type="match status" value="1"/>
</dbReference>
<feature type="compositionally biased region" description="Gly residues" evidence="2">
    <location>
        <begin position="48"/>
        <end position="62"/>
    </location>
</feature>